<dbReference type="InterPro" id="IPR003675">
    <property type="entry name" value="Rce1/LyrA-like_dom"/>
</dbReference>
<dbReference type="GO" id="GO:0080120">
    <property type="term" value="P:CAAX-box protein maturation"/>
    <property type="evidence" value="ECO:0007669"/>
    <property type="project" value="UniProtKB-ARBA"/>
</dbReference>
<dbReference type="AlphaFoldDB" id="A0AA41UGP5"/>
<dbReference type="PANTHER" id="PTHR35797">
    <property type="entry name" value="PROTEASE-RELATED"/>
    <property type="match status" value="1"/>
</dbReference>
<evidence type="ECO:0000313" key="4">
    <source>
        <dbReference type="Proteomes" id="UP001165341"/>
    </source>
</evidence>
<feature type="transmembrane region" description="Helical" evidence="1">
    <location>
        <begin position="240"/>
        <end position="258"/>
    </location>
</feature>
<dbReference type="EMBL" id="JALGAR010000004">
    <property type="protein sequence ID" value="MCI4659135.1"/>
    <property type="molecule type" value="Genomic_DNA"/>
</dbReference>
<protein>
    <submittedName>
        <fullName evidence="3">CPBP family intramembrane metalloprotease</fullName>
    </submittedName>
</protein>
<dbReference type="Proteomes" id="UP001165341">
    <property type="component" value="Unassembled WGS sequence"/>
</dbReference>
<organism evidence="3 4">
    <name type="scientific">Cryobacterium zhongshanensis</name>
    <dbReference type="NCBI Taxonomy" id="2928153"/>
    <lineage>
        <taxon>Bacteria</taxon>
        <taxon>Bacillati</taxon>
        <taxon>Actinomycetota</taxon>
        <taxon>Actinomycetes</taxon>
        <taxon>Micrococcales</taxon>
        <taxon>Microbacteriaceae</taxon>
        <taxon>Cryobacterium</taxon>
    </lineage>
</organism>
<gene>
    <name evidence="3" type="ORF">MQH31_15105</name>
</gene>
<keyword evidence="1" id="KW-1133">Transmembrane helix</keyword>
<feature type="transmembrane region" description="Helical" evidence="1">
    <location>
        <begin position="218"/>
        <end position="234"/>
    </location>
</feature>
<keyword evidence="1" id="KW-0812">Transmembrane</keyword>
<evidence type="ECO:0000313" key="3">
    <source>
        <dbReference type="EMBL" id="MCI4659135.1"/>
    </source>
</evidence>
<keyword evidence="3" id="KW-0378">Hydrolase</keyword>
<feature type="transmembrane region" description="Helical" evidence="1">
    <location>
        <begin position="163"/>
        <end position="185"/>
    </location>
</feature>
<sequence length="278" mass="29665">MTPEPARTWVRRHPLAVFFGLAYLFSWSCWIPILVSGGTVRPGVGWPTDLPGLAGPLLAAVVTTAVVDGRPGLAAFWRGVFRWRIGWWWLTVPVVLAAGAIGMLATGAPVSAAGLSEYPGVPADLGPVLTVVVVFVFNGLGEEAGWRGFAAQRMLRDRSLTETALLIALAWIPWHLPLFFIMSTFRGFSPGALVGWSLGLVSGSIVLAWLFRGSRGSVLLVAAWHTAYNFTSATPAASGVPAAVTSTLVMVAAAVILIREWSIRRRVVPAALRRGSPS</sequence>
<dbReference type="PANTHER" id="PTHR35797:SF1">
    <property type="entry name" value="PROTEASE"/>
    <property type="match status" value="1"/>
</dbReference>
<feature type="transmembrane region" description="Helical" evidence="1">
    <location>
        <begin position="53"/>
        <end position="73"/>
    </location>
</feature>
<dbReference type="GO" id="GO:0008237">
    <property type="term" value="F:metallopeptidase activity"/>
    <property type="evidence" value="ECO:0007669"/>
    <property type="project" value="UniProtKB-KW"/>
</dbReference>
<keyword evidence="4" id="KW-1185">Reference proteome</keyword>
<feature type="transmembrane region" description="Helical" evidence="1">
    <location>
        <begin position="85"/>
        <end position="105"/>
    </location>
</feature>
<keyword evidence="3" id="KW-0482">Metalloprotease</keyword>
<reference evidence="3" key="1">
    <citation type="submission" date="2022-03" db="EMBL/GenBank/DDBJ databases">
        <title>Cryobacterium sp. nov. strain ZS14-85, isolated from Antarctic soil.</title>
        <authorList>
            <person name="Li J."/>
            <person name="Niu G."/>
        </authorList>
    </citation>
    <scope>NUCLEOTIDE SEQUENCE</scope>
    <source>
        <strain evidence="3">ZS14-85</strain>
    </source>
</reference>
<evidence type="ECO:0000259" key="2">
    <source>
        <dbReference type="Pfam" id="PF02517"/>
    </source>
</evidence>
<feature type="transmembrane region" description="Helical" evidence="1">
    <location>
        <begin position="191"/>
        <end position="211"/>
    </location>
</feature>
<dbReference type="InterPro" id="IPR042150">
    <property type="entry name" value="MmRce1-like"/>
</dbReference>
<accession>A0AA41UGP5</accession>
<feature type="domain" description="CAAX prenyl protease 2/Lysostaphin resistance protein A-like" evidence="2">
    <location>
        <begin position="126"/>
        <end position="230"/>
    </location>
</feature>
<keyword evidence="3" id="KW-0645">Protease</keyword>
<feature type="transmembrane region" description="Helical" evidence="1">
    <location>
        <begin position="125"/>
        <end position="142"/>
    </location>
</feature>
<dbReference type="RefSeq" id="WP_243012739.1">
    <property type="nucleotide sequence ID" value="NZ_JALGAR010000004.1"/>
</dbReference>
<feature type="transmembrane region" description="Helical" evidence="1">
    <location>
        <begin position="15"/>
        <end position="33"/>
    </location>
</feature>
<keyword evidence="1" id="KW-0472">Membrane</keyword>
<proteinExistence type="predicted"/>
<evidence type="ECO:0000256" key="1">
    <source>
        <dbReference type="SAM" id="Phobius"/>
    </source>
</evidence>
<comment type="caution">
    <text evidence="3">The sequence shown here is derived from an EMBL/GenBank/DDBJ whole genome shotgun (WGS) entry which is preliminary data.</text>
</comment>
<dbReference type="Pfam" id="PF02517">
    <property type="entry name" value="Rce1-like"/>
    <property type="match status" value="1"/>
</dbReference>
<name>A0AA41UGP5_9MICO</name>
<dbReference type="GO" id="GO:0004175">
    <property type="term" value="F:endopeptidase activity"/>
    <property type="evidence" value="ECO:0007669"/>
    <property type="project" value="UniProtKB-ARBA"/>
</dbReference>